<evidence type="ECO:0008006" key="5">
    <source>
        <dbReference type="Google" id="ProtNLM"/>
    </source>
</evidence>
<keyword evidence="3" id="KW-0809">Transit peptide</keyword>
<organism evidence="4">
    <name type="scientific">Triticum urartu</name>
    <name type="common">Red wild einkorn</name>
    <name type="synonym">Crithodium urartu</name>
    <dbReference type="NCBI Taxonomy" id="4572"/>
    <lineage>
        <taxon>Eukaryota</taxon>
        <taxon>Viridiplantae</taxon>
        <taxon>Streptophyta</taxon>
        <taxon>Embryophyta</taxon>
        <taxon>Tracheophyta</taxon>
        <taxon>Spermatophyta</taxon>
        <taxon>Magnoliopsida</taxon>
        <taxon>Liliopsida</taxon>
        <taxon>Poales</taxon>
        <taxon>Poaceae</taxon>
        <taxon>BOP clade</taxon>
        <taxon>Pooideae</taxon>
        <taxon>Triticodae</taxon>
        <taxon>Triticeae</taxon>
        <taxon>Triticinae</taxon>
        <taxon>Triticum</taxon>
    </lineage>
</organism>
<dbReference type="FunFam" id="1.25.70.10:FF:000001">
    <property type="entry name" value="Mitochondrial transcription termination factor-like"/>
    <property type="match status" value="1"/>
</dbReference>
<protein>
    <recommendedName>
        <fullName evidence="5">mTERF domain-containing protein 1, mitochondrial</fullName>
    </recommendedName>
</protein>
<keyword evidence="2" id="KW-0804">Transcription</keyword>
<dbReference type="Pfam" id="PF02536">
    <property type="entry name" value="mTERF"/>
    <property type="match status" value="1"/>
</dbReference>
<evidence type="ECO:0000256" key="3">
    <source>
        <dbReference type="ARBA" id="ARBA00022946"/>
    </source>
</evidence>
<gene>
    <name evidence="4" type="ORF">TRIUR3_30217</name>
</gene>
<keyword evidence="2" id="KW-0806">Transcription termination</keyword>
<accession>M7ZIT8</accession>
<dbReference type="Gene3D" id="1.25.70.10">
    <property type="entry name" value="Transcription termination factor 3, mitochondrial"/>
    <property type="match status" value="1"/>
</dbReference>
<dbReference type="InterPro" id="IPR003690">
    <property type="entry name" value="MTERF"/>
</dbReference>
<evidence type="ECO:0000313" key="4">
    <source>
        <dbReference type="EMBL" id="EMS60007.1"/>
    </source>
</evidence>
<dbReference type="AlphaFoldDB" id="M7ZIT8"/>
<name>M7ZIT8_TRIUA</name>
<comment type="similarity">
    <text evidence="1">Belongs to the mTERF family.</text>
</comment>
<evidence type="ECO:0000256" key="2">
    <source>
        <dbReference type="ARBA" id="ARBA00022472"/>
    </source>
</evidence>
<keyword evidence="2" id="KW-0805">Transcription regulation</keyword>
<dbReference type="EMBL" id="KD114340">
    <property type="protein sequence ID" value="EMS60007.1"/>
    <property type="molecule type" value="Genomic_DNA"/>
</dbReference>
<proteinExistence type="inferred from homology"/>
<evidence type="ECO:0000256" key="1">
    <source>
        <dbReference type="ARBA" id="ARBA00007692"/>
    </source>
</evidence>
<dbReference type="InterPro" id="IPR038538">
    <property type="entry name" value="MTERF_sf"/>
</dbReference>
<dbReference type="GO" id="GO:0003676">
    <property type="term" value="F:nucleic acid binding"/>
    <property type="evidence" value="ECO:0007669"/>
    <property type="project" value="InterPro"/>
</dbReference>
<sequence>MFQLRARVLSFLVHSPPRLRASRVSPLFALRRKARNLSATTSASPSPFAAEDYLVATCGVPRAQAVKAAKKISHLKSSSKPDAVVAFLSGLGVPRSDIAAIVAVDPCPPPTPAAAVAFLSGLGVPRSDIAAIVAVDPWFLCASVERTLAPRVTELRELGLSRSEVARLVPLALCSFRSSSLRGNLDFWLSVFGSYEKLLKALKMNSGLLAADLEKVAKPNLALLRQCGLSPSVFSEPFISRVLVRTPKKVQDALVHIDKFGVSQNSRMFLYALVAFTVQSPEKLTDKIGVLETLGWSQGDVLLAVKTMPGILTISEERLQKNVHFLTKVAGLEISYIAQRPVLLKYSLERRLFPRYCLLKLLNTKGLLDLRFDYNAASLSEKKFLGRFVHPYKESLPGLADVYASSCAGKLQMELLSENTKEN</sequence>
<dbReference type="OMA" id="RCGFNIP"/>
<reference evidence="4" key="1">
    <citation type="journal article" date="2013" name="Nature">
        <title>Draft genome of the wheat A-genome progenitor Triticum urartu.</title>
        <authorList>
            <person name="Ling H.Q."/>
            <person name="Zhao S."/>
            <person name="Liu D."/>
            <person name="Wang J."/>
            <person name="Sun H."/>
            <person name="Zhang C."/>
            <person name="Fan H."/>
            <person name="Li D."/>
            <person name="Dong L."/>
            <person name="Tao Y."/>
            <person name="Gao C."/>
            <person name="Wu H."/>
            <person name="Li Y."/>
            <person name="Cui Y."/>
            <person name="Guo X."/>
            <person name="Zheng S."/>
            <person name="Wang B."/>
            <person name="Yu K."/>
            <person name="Liang Q."/>
            <person name="Yang W."/>
            <person name="Lou X."/>
            <person name="Chen J."/>
            <person name="Feng M."/>
            <person name="Jian J."/>
            <person name="Zhang X."/>
            <person name="Luo G."/>
            <person name="Jiang Y."/>
            <person name="Liu J."/>
            <person name="Wang Z."/>
            <person name="Sha Y."/>
            <person name="Zhang B."/>
            <person name="Wu H."/>
            <person name="Tang D."/>
            <person name="Shen Q."/>
            <person name="Xue P."/>
            <person name="Zou S."/>
            <person name="Wang X."/>
            <person name="Liu X."/>
            <person name="Wang F."/>
            <person name="Yang Y."/>
            <person name="An X."/>
            <person name="Dong Z."/>
            <person name="Zhang K."/>
            <person name="Zhang X."/>
            <person name="Luo M.C."/>
            <person name="Dvorak J."/>
            <person name="Tong Y."/>
            <person name="Wang J."/>
            <person name="Yang H."/>
            <person name="Li Z."/>
            <person name="Wang D."/>
            <person name="Zhang A."/>
            <person name="Wang J."/>
        </authorList>
    </citation>
    <scope>NUCLEOTIDE SEQUENCE</scope>
</reference>
<dbReference type="PANTHER" id="PTHR13068">
    <property type="entry name" value="CGI-12 PROTEIN-RELATED"/>
    <property type="match status" value="1"/>
</dbReference>
<dbReference type="PANTHER" id="PTHR13068:SF175">
    <property type="match status" value="1"/>
</dbReference>
<dbReference type="eggNOG" id="KOG1267">
    <property type="taxonomic scope" value="Eukaryota"/>
</dbReference>
<dbReference type="SMART" id="SM00733">
    <property type="entry name" value="Mterf"/>
    <property type="match status" value="5"/>
</dbReference>
<dbReference type="GO" id="GO:0006353">
    <property type="term" value="P:DNA-templated transcription termination"/>
    <property type="evidence" value="ECO:0007669"/>
    <property type="project" value="UniProtKB-KW"/>
</dbReference>
<dbReference type="STRING" id="4572.M7ZIT8"/>